<organism evidence="1 2">
    <name type="scientific">Irpex rosettiformis</name>
    <dbReference type="NCBI Taxonomy" id="378272"/>
    <lineage>
        <taxon>Eukaryota</taxon>
        <taxon>Fungi</taxon>
        <taxon>Dikarya</taxon>
        <taxon>Basidiomycota</taxon>
        <taxon>Agaricomycotina</taxon>
        <taxon>Agaricomycetes</taxon>
        <taxon>Polyporales</taxon>
        <taxon>Irpicaceae</taxon>
        <taxon>Irpex</taxon>
    </lineage>
</organism>
<proteinExistence type="predicted"/>
<comment type="caution">
    <text evidence="1">The sequence shown here is derived from an EMBL/GenBank/DDBJ whole genome shotgun (WGS) entry which is preliminary data.</text>
</comment>
<name>A0ACB8TXQ2_9APHY</name>
<protein>
    <submittedName>
        <fullName evidence="1">Uncharacterized protein</fullName>
    </submittedName>
</protein>
<keyword evidence="2" id="KW-1185">Reference proteome</keyword>
<accession>A0ACB8TXQ2</accession>
<evidence type="ECO:0000313" key="1">
    <source>
        <dbReference type="EMBL" id="KAI0086781.1"/>
    </source>
</evidence>
<dbReference type="EMBL" id="MU274921">
    <property type="protein sequence ID" value="KAI0086781.1"/>
    <property type="molecule type" value="Genomic_DNA"/>
</dbReference>
<sequence>MFKSLLALSVLALGVAASPIKRETGPWCDGWWAGYDVASGFTLTAYNLSDASDPNAVGYPLVLGQAGAIDGAAFHVLSTYESYPYGNPNQTWALNKGTLLPEDQTSTKYQGAAVNPGDEPSWMSSNEVGPSAQIWCGIPQTSPHGGGRGNPSITVNSDIDKFSLCKQWDAPDAQVNIVYKASPNNTGYIYDSCFGVEIEIVNSF</sequence>
<dbReference type="Proteomes" id="UP001055072">
    <property type="component" value="Unassembled WGS sequence"/>
</dbReference>
<gene>
    <name evidence="1" type="ORF">BDY19DRAFT_907966</name>
</gene>
<reference evidence="1" key="1">
    <citation type="journal article" date="2021" name="Environ. Microbiol.">
        <title>Gene family expansions and transcriptome signatures uncover fungal adaptations to wood decay.</title>
        <authorList>
            <person name="Hage H."/>
            <person name="Miyauchi S."/>
            <person name="Viragh M."/>
            <person name="Drula E."/>
            <person name="Min B."/>
            <person name="Chaduli D."/>
            <person name="Navarro D."/>
            <person name="Favel A."/>
            <person name="Norest M."/>
            <person name="Lesage-Meessen L."/>
            <person name="Balint B."/>
            <person name="Merenyi Z."/>
            <person name="de Eugenio L."/>
            <person name="Morin E."/>
            <person name="Martinez A.T."/>
            <person name="Baldrian P."/>
            <person name="Stursova M."/>
            <person name="Martinez M.J."/>
            <person name="Novotny C."/>
            <person name="Magnuson J.K."/>
            <person name="Spatafora J.W."/>
            <person name="Maurice S."/>
            <person name="Pangilinan J."/>
            <person name="Andreopoulos W."/>
            <person name="LaButti K."/>
            <person name="Hundley H."/>
            <person name="Na H."/>
            <person name="Kuo A."/>
            <person name="Barry K."/>
            <person name="Lipzen A."/>
            <person name="Henrissat B."/>
            <person name="Riley R."/>
            <person name="Ahrendt S."/>
            <person name="Nagy L.G."/>
            <person name="Grigoriev I.V."/>
            <person name="Martin F."/>
            <person name="Rosso M.N."/>
        </authorList>
    </citation>
    <scope>NUCLEOTIDE SEQUENCE</scope>
    <source>
        <strain evidence="1">CBS 384.51</strain>
    </source>
</reference>
<evidence type="ECO:0000313" key="2">
    <source>
        <dbReference type="Proteomes" id="UP001055072"/>
    </source>
</evidence>